<dbReference type="EMBL" id="JACGWO010000002">
    <property type="protein sequence ID" value="KAK4435532.1"/>
    <property type="molecule type" value="Genomic_DNA"/>
</dbReference>
<comment type="caution">
    <text evidence="13">The sequence shown here is derived from an EMBL/GenBank/DDBJ whole genome shotgun (WGS) entry which is preliminary data.</text>
</comment>
<feature type="compositionally biased region" description="Polar residues" evidence="10">
    <location>
        <begin position="76"/>
        <end position="92"/>
    </location>
</feature>
<evidence type="ECO:0000313" key="13">
    <source>
        <dbReference type="EMBL" id="KAK4435532.1"/>
    </source>
</evidence>
<dbReference type="FunFam" id="3.90.120.10:FF:000003">
    <property type="entry name" value="DNA (cytosine-5)-methyltransferase 1"/>
    <property type="match status" value="1"/>
</dbReference>
<feature type="compositionally biased region" description="Polar residues" evidence="10">
    <location>
        <begin position="13"/>
        <end position="31"/>
    </location>
</feature>
<feature type="active site" evidence="9">
    <location>
        <position position="971"/>
    </location>
</feature>
<dbReference type="CDD" id="cd18635">
    <property type="entry name" value="CD_CMT3_like"/>
    <property type="match status" value="1"/>
</dbReference>
<dbReference type="InterPro" id="IPR001025">
    <property type="entry name" value="BAH_dom"/>
</dbReference>
<dbReference type="EC" id="2.1.1.37" evidence="2"/>
<keyword evidence="3 9" id="KW-0489">Methyltransferase</keyword>
<dbReference type="InterPro" id="IPR029063">
    <property type="entry name" value="SAM-dependent_MTases_sf"/>
</dbReference>
<evidence type="ECO:0000256" key="7">
    <source>
        <dbReference type="ARBA" id="ARBA00023242"/>
    </source>
</evidence>
<comment type="subcellular location">
    <subcellularLocation>
        <location evidence="1">Nucleus</location>
    </subcellularLocation>
</comment>
<dbReference type="InterPro" id="IPR000953">
    <property type="entry name" value="Chromo/chromo_shadow_dom"/>
</dbReference>
<evidence type="ECO:0000256" key="1">
    <source>
        <dbReference type="ARBA" id="ARBA00004123"/>
    </source>
</evidence>
<dbReference type="InterPro" id="IPR001525">
    <property type="entry name" value="C5_MeTfrase"/>
</dbReference>
<evidence type="ECO:0000256" key="2">
    <source>
        <dbReference type="ARBA" id="ARBA00011975"/>
    </source>
</evidence>
<dbReference type="GO" id="GO:0032259">
    <property type="term" value="P:methylation"/>
    <property type="evidence" value="ECO:0007669"/>
    <property type="project" value="UniProtKB-KW"/>
</dbReference>
<dbReference type="PROSITE" id="PS51679">
    <property type="entry name" value="SAM_MT_C5"/>
    <property type="match status" value="1"/>
</dbReference>
<evidence type="ECO:0000256" key="10">
    <source>
        <dbReference type="SAM" id="MobiDB-lite"/>
    </source>
</evidence>
<keyword evidence="7" id="KW-0539">Nucleus</keyword>
<feature type="region of interest" description="Disordered" evidence="10">
    <location>
        <begin position="109"/>
        <end position="147"/>
    </location>
</feature>
<dbReference type="PANTHER" id="PTHR10629:SF34">
    <property type="entry name" value="DNA (CYTOSINE-5)-METHYLTRANSFERASE CMT2"/>
    <property type="match status" value="1"/>
</dbReference>
<dbReference type="SUPFAM" id="SSF54160">
    <property type="entry name" value="Chromo domain-like"/>
    <property type="match status" value="1"/>
</dbReference>
<dbReference type="SMART" id="SM00439">
    <property type="entry name" value="BAH"/>
    <property type="match status" value="1"/>
</dbReference>
<dbReference type="PROSITE" id="PS00598">
    <property type="entry name" value="CHROMO_1"/>
    <property type="match status" value="1"/>
</dbReference>
<dbReference type="GO" id="GO:0003677">
    <property type="term" value="F:DNA binding"/>
    <property type="evidence" value="ECO:0007669"/>
    <property type="project" value="UniProtKB-KW"/>
</dbReference>
<dbReference type="PANTHER" id="PTHR10629">
    <property type="entry name" value="CYTOSINE-SPECIFIC METHYLTRANSFERASE"/>
    <property type="match status" value="1"/>
</dbReference>
<feature type="region of interest" description="Disordered" evidence="10">
    <location>
        <begin position="1"/>
        <end position="94"/>
    </location>
</feature>
<evidence type="ECO:0000256" key="5">
    <source>
        <dbReference type="ARBA" id="ARBA00022691"/>
    </source>
</evidence>
<feature type="compositionally biased region" description="Low complexity" evidence="10">
    <location>
        <begin position="109"/>
        <end position="123"/>
    </location>
</feature>
<dbReference type="InterPro" id="IPR016197">
    <property type="entry name" value="Chromo-like_dom_sf"/>
</dbReference>
<evidence type="ECO:0000313" key="14">
    <source>
        <dbReference type="Proteomes" id="UP001293254"/>
    </source>
</evidence>
<protein>
    <recommendedName>
        <fullName evidence="2">DNA (cytosine-5-)-methyltransferase</fullName>
        <ecNumber evidence="2">2.1.1.37</ecNumber>
    </recommendedName>
</protein>
<dbReference type="Pfam" id="PF00385">
    <property type="entry name" value="Chromo"/>
    <property type="match status" value="1"/>
</dbReference>
<dbReference type="Gene3D" id="2.30.30.490">
    <property type="match status" value="1"/>
</dbReference>
<dbReference type="Pfam" id="PF01426">
    <property type="entry name" value="BAH"/>
    <property type="match status" value="1"/>
</dbReference>
<dbReference type="GO" id="GO:0003682">
    <property type="term" value="F:chromatin binding"/>
    <property type="evidence" value="ECO:0007669"/>
    <property type="project" value="InterPro"/>
</dbReference>
<dbReference type="GO" id="GO:0005634">
    <property type="term" value="C:nucleus"/>
    <property type="evidence" value="ECO:0007669"/>
    <property type="project" value="UniProtKB-SubCell"/>
</dbReference>
<proteinExistence type="inferred from homology"/>
<keyword evidence="4 9" id="KW-0808">Transferase</keyword>
<dbReference type="GO" id="GO:0044027">
    <property type="term" value="P:negative regulation of gene expression via chromosomal CpG island methylation"/>
    <property type="evidence" value="ECO:0007669"/>
    <property type="project" value="TreeGrafter"/>
</dbReference>
<dbReference type="PROSITE" id="PS51038">
    <property type="entry name" value="BAH"/>
    <property type="match status" value="1"/>
</dbReference>
<name>A0AAE1YSX1_9LAMI</name>
<keyword evidence="6" id="KW-0238">DNA-binding</keyword>
<dbReference type="SUPFAM" id="SSF53335">
    <property type="entry name" value="S-adenosyl-L-methionine-dependent methyltransferases"/>
    <property type="match status" value="1"/>
</dbReference>
<feature type="domain" description="BAH" evidence="12">
    <location>
        <begin position="629"/>
        <end position="745"/>
    </location>
</feature>
<evidence type="ECO:0000256" key="3">
    <source>
        <dbReference type="ARBA" id="ARBA00022603"/>
    </source>
</evidence>
<dbReference type="Pfam" id="PF00145">
    <property type="entry name" value="DNA_methylase"/>
    <property type="match status" value="1"/>
</dbReference>
<gene>
    <name evidence="13" type="ORF">Salat_0716700</name>
</gene>
<dbReference type="Gene3D" id="3.40.50.150">
    <property type="entry name" value="Vaccinia Virus protein VP39"/>
    <property type="match status" value="1"/>
</dbReference>
<evidence type="ECO:0000256" key="6">
    <source>
        <dbReference type="ARBA" id="ARBA00023125"/>
    </source>
</evidence>
<dbReference type="PROSITE" id="PS50013">
    <property type="entry name" value="CHROMO_2"/>
    <property type="match status" value="1"/>
</dbReference>
<evidence type="ECO:0000259" key="11">
    <source>
        <dbReference type="PROSITE" id="PS50013"/>
    </source>
</evidence>
<dbReference type="PROSITE" id="PS00094">
    <property type="entry name" value="C5_MTASE_1"/>
    <property type="match status" value="1"/>
</dbReference>
<dbReference type="InterPro" id="IPR023780">
    <property type="entry name" value="Chromo_domain"/>
</dbReference>
<dbReference type="Proteomes" id="UP001293254">
    <property type="component" value="Unassembled WGS sequence"/>
</dbReference>
<evidence type="ECO:0000259" key="12">
    <source>
        <dbReference type="PROSITE" id="PS51038"/>
    </source>
</evidence>
<dbReference type="Gene3D" id="3.90.120.10">
    <property type="entry name" value="DNA Methylase, subunit A, domain 2"/>
    <property type="match status" value="1"/>
</dbReference>
<reference evidence="13" key="2">
    <citation type="journal article" date="2024" name="Plant">
        <title>Genomic evolution and insights into agronomic trait innovations of Sesamum species.</title>
        <authorList>
            <person name="Miao H."/>
            <person name="Wang L."/>
            <person name="Qu L."/>
            <person name="Liu H."/>
            <person name="Sun Y."/>
            <person name="Le M."/>
            <person name="Wang Q."/>
            <person name="Wei S."/>
            <person name="Zheng Y."/>
            <person name="Lin W."/>
            <person name="Duan Y."/>
            <person name="Cao H."/>
            <person name="Xiong S."/>
            <person name="Wang X."/>
            <person name="Wei L."/>
            <person name="Li C."/>
            <person name="Ma Q."/>
            <person name="Ju M."/>
            <person name="Zhao R."/>
            <person name="Li G."/>
            <person name="Mu C."/>
            <person name="Tian Q."/>
            <person name="Mei H."/>
            <person name="Zhang T."/>
            <person name="Gao T."/>
            <person name="Zhang H."/>
        </authorList>
    </citation>
    <scope>NUCLEOTIDE SEQUENCE</scope>
    <source>
        <strain evidence="13">3651</strain>
    </source>
</reference>
<dbReference type="PRINTS" id="PR00105">
    <property type="entry name" value="C5METTRFRASE"/>
</dbReference>
<keyword evidence="14" id="KW-1185">Reference proteome</keyword>
<accession>A0AAE1YSX1</accession>
<dbReference type="InterPro" id="IPR018117">
    <property type="entry name" value="C5_DNA_meth_AS"/>
</dbReference>
<organism evidence="13 14">
    <name type="scientific">Sesamum alatum</name>
    <dbReference type="NCBI Taxonomy" id="300844"/>
    <lineage>
        <taxon>Eukaryota</taxon>
        <taxon>Viridiplantae</taxon>
        <taxon>Streptophyta</taxon>
        <taxon>Embryophyta</taxon>
        <taxon>Tracheophyta</taxon>
        <taxon>Spermatophyta</taxon>
        <taxon>Magnoliopsida</taxon>
        <taxon>eudicotyledons</taxon>
        <taxon>Gunneridae</taxon>
        <taxon>Pentapetalae</taxon>
        <taxon>asterids</taxon>
        <taxon>lamiids</taxon>
        <taxon>Lamiales</taxon>
        <taxon>Pedaliaceae</taxon>
        <taxon>Sesamum</taxon>
    </lineage>
</organism>
<dbReference type="InterPro" id="IPR043151">
    <property type="entry name" value="BAH_sf"/>
</dbReference>
<evidence type="ECO:0000256" key="4">
    <source>
        <dbReference type="ARBA" id="ARBA00022679"/>
    </source>
</evidence>
<dbReference type="SMART" id="SM00298">
    <property type="entry name" value="CHROMO"/>
    <property type="match status" value="1"/>
</dbReference>
<evidence type="ECO:0000256" key="8">
    <source>
        <dbReference type="ARBA" id="ARBA00047422"/>
    </source>
</evidence>
<dbReference type="InterPro" id="IPR023779">
    <property type="entry name" value="Chromodomain_CS"/>
</dbReference>
<dbReference type="GO" id="GO:0003886">
    <property type="term" value="F:DNA (cytosine-5-)-methyltransferase activity"/>
    <property type="evidence" value="ECO:0007669"/>
    <property type="project" value="UniProtKB-EC"/>
</dbReference>
<reference evidence="13" key="1">
    <citation type="submission" date="2020-06" db="EMBL/GenBank/DDBJ databases">
        <authorList>
            <person name="Li T."/>
            <person name="Hu X."/>
            <person name="Zhang T."/>
            <person name="Song X."/>
            <person name="Zhang H."/>
            <person name="Dai N."/>
            <person name="Sheng W."/>
            <person name="Hou X."/>
            <person name="Wei L."/>
        </authorList>
    </citation>
    <scope>NUCLEOTIDE SEQUENCE</scope>
    <source>
        <strain evidence="13">3651</strain>
        <tissue evidence="13">Leaf</tissue>
    </source>
</reference>
<comment type="catalytic activity">
    <reaction evidence="8">
        <text>a 2'-deoxycytidine in DNA + S-adenosyl-L-methionine = a 5-methyl-2'-deoxycytidine in DNA + S-adenosyl-L-homocysteine + H(+)</text>
        <dbReference type="Rhea" id="RHEA:13681"/>
        <dbReference type="Rhea" id="RHEA-COMP:11369"/>
        <dbReference type="Rhea" id="RHEA-COMP:11370"/>
        <dbReference type="ChEBI" id="CHEBI:15378"/>
        <dbReference type="ChEBI" id="CHEBI:57856"/>
        <dbReference type="ChEBI" id="CHEBI:59789"/>
        <dbReference type="ChEBI" id="CHEBI:85452"/>
        <dbReference type="ChEBI" id="CHEBI:85454"/>
        <dbReference type="EC" id="2.1.1.37"/>
    </reaction>
</comment>
<feature type="domain" description="Chromo" evidence="11">
    <location>
        <begin position="893"/>
        <end position="946"/>
    </location>
</feature>
<keyword evidence="5 9" id="KW-0949">S-adenosyl-L-methionine</keyword>
<evidence type="ECO:0000256" key="9">
    <source>
        <dbReference type="PROSITE-ProRule" id="PRU01016"/>
    </source>
</evidence>
<feature type="region of interest" description="Disordered" evidence="10">
    <location>
        <begin position="276"/>
        <end position="304"/>
    </location>
</feature>
<comment type="similarity">
    <text evidence="9">Belongs to the class I-like SAM-binding methyltransferase superfamily. C5-methyltransferase family.</text>
</comment>
<dbReference type="InterPro" id="IPR050390">
    <property type="entry name" value="C5-Methyltransferase"/>
</dbReference>
<sequence>MKTRQEIQQQQQSTLRKSPRLSSAVSPTQPSAKPKPRTKTRPDDAWALSLHVVEPRPLKIFPPSHEEGNSFRRSSRFTTNKYGTPSPKSSSRPKAVVALVLSELRRSPRFSSSSSSAPALTLRNGKSVGSGEAGSMKRCRSEDKEAGGRVVKKVKVGSNDMNLRRSLRLSGGGNGIANFQLITLPEPGPKSVLSEKSLRSRTVLMHVGDEKVNPKKNGGDFSANEKHLSSRVIKYVLDESPEASERGVVRSHSGELPLKLGTTFTDKCLRSRTVKMHVGTEKEKSEKSASKRSKGDFSVNGKDSRSQGTALALIELPETLEMRNLMSSLRKSPRLNQEGGESRKLEMLELAEKSTVSSEKCLRSRNVKMHVGNEKEKSEKIASKKSIGDFSMKGKNLRSQGTAYALIELPENSETINLRSRLRRSPGLNQEGGESPKFEMLELPDKNTASREKCLRTRTVKKELQKERMERNDAVESASSVMSSEKCLPPLKLEYASDQLPGVSEGRDKEKCDVEPEVMSEKCLRSRKIQFRVTEDDNGEKTAAIVKQHSSKNECNATNTIESDKREKGTVCCFLGDPIPQEEAEQRWQWRYDLKSKKRGQSWKINADEEDEIILNVDCHYAQAKVGSCVLDIGDCVYVKGEGKKKHVGRILEFFKTMEGEDYFRVQWFFRAEDTVLKDAASVHDKRRLFYSTLMNDNLLDCIISKVNVVKVLPVLCLKSNPVPSAAFYYDMEYCVEYSTFRTLSKETSTESRAFLSNPKHSDDKPITVTPLEVLPKYESLKPELALLDLYSGCGGMSTGLCIGAKLSSVNLVTKWAVDYNSAACESLKLNHPETQVRNASAEDFLELLRQWEKLCKSYMCDLERTLKCELESPSEAEGYVTQLDREVSSGEYEVSCLVDICYGDPSDRGKFGLHFKVRWKGYGPDEDTWEPIEGLSNCQERIQDFVRMGFKSKILPLPGDVDVICGGPPCQGISGYNRYRNFDSPLADERNRQIVVFMDIVEFLKPRYVLMENVVDIIRFDKASLGRYALSRLVHMKYQARLGTIASGCYGLPQFRLRVFIWGAHPSQILPQFPLPTHDVVVKYWPPPEFERNVVAYDEGQPRSLEDALILRDSLSDLPAVRNDETREEMAYEKPPETEFQTYIRSSKDEMLGLVSTSDSQTKVSVLYDHRPLPLSEHDYLRVCQVPHQKGANFRDFPGVVVGEDNVVHRDPTKEPVMLPTGKPLVPDCVLSFEQGKSKKPYARLWWDETVSTVVTFPHVRSQAVLHPEQDRLLTIREYARLQGFPDFYRFCGTIKERYCQIGNAVSVPVARALGYALGMAYRKVIGDEPLMMLPPKFSSQAPTVDETIVSGS</sequence>
<feature type="compositionally biased region" description="Basic and acidic residues" evidence="10">
    <location>
        <begin position="278"/>
        <end position="295"/>
    </location>
</feature>